<organism evidence="5 6">
    <name type="scientific">Effusibacillus dendaii</name>
    <dbReference type="NCBI Taxonomy" id="2743772"/>
    <lineage>
        <taxon>Bacteria</taxon>
        <taxon>Bacillati</taxon>
        <taxon>Bacillota</taxon>
        <taxon>Bacilli</taxon>
        <taxon>Bacillales</taxon>
        <taxon>Alicyclobacillaceae</taxon>
        <taxon>Effusibacillus</taxon>
    </lineage>
</organism>
<dbReference type="Pfam" id="PF01569">
    <property type="entry name" value="PAP2"/>
    <property type="match status" value="1"/>
</dbReference>
<keyword evidence="2" id="KW-0812">Transmembrane</keyword>
<dbReference type="AlphaFoldDB" id="A0A7I8DEQ6"/>
<evidence type="ECO:0008006" key="7">
    <source>
        <dbReference type="Google" id="ProtNLM"/>
    </source>
</evidence>
<dbReference type="Proteomes" id="UP000593802">
    <property type="component" value="Chromosome"/>
</dbReference>
<comment type="similarity">
    <text evidence="1">Belongs to the DedA family.</text>
</comment>
<dbReference type="KEGG" id="eff:skT53_27570"/>
<feature type="transmembrane region" description="Helical" evidence="2">
    <location>
        <begin position="220"/>
        <end position="240"/>
    </location>
</feature>
<dbReference type="PANTHER" id="PTHR42709">
    <property type="entry name" value="ALKALINE PHOSPHATASE LIKE PROTEIN"/>
    <property type="match status" value="1"/>
</dbReference>
<feature type="transmembrane region" description="Helical" evidence="2">
    <location>
        <begin position="374"/>
        <end position="394"/>
    </location>
</feature>
<feature type="transmembrane region" description="Helical" evidence="2">
    <location>
        <begin position="273"/>
        <end position="295"/>
    </location>
</feature>
<dbReference type="InterPro" id="IPR051311">
    <property type="entry name" value="DedA_domain"/>
</dbReference>
<dbReference type="Gene3D" id="1.20.144.10">
    <property type="entry name" value="Phosphatidic acid phosphatase type 2/haloperoxidase"/>
    <property type="match status" value="1"/>
</dbReference>
<feature type="transmembrane region" description="Helical" evidence="2">
    <location>
        <begin position="170"/>
        <end position="190"/>
    </location>
</feature>
<feature type="domain" description="Phosphatidic acid phosphatase type 2/haloperoxidase" evidence="3">
    <location>
        <begin position="334"/>
        <end position="413"/>
    </location>
</feature>
<proteinExistence type="inferred from homology"/>
<reference evidence="5 6" key="1">
    <citation type="submission" date="2020-08" db="EMBL/GenBank/DDBJ databases">
        <title>Complete Genome Sequence of Effusibacillus dendaii Strain skT53, Isolated from Farmland soil.</title>
        <authorList>
            <person name="Konishi T."/>
            <person name="Kawasaki H."/>
        </authorList>
    </citation>
    <scope>NUCLEOTIDE SEQUENCE [LARGE SCALE GENOMIC DNA]</scope>
    <source>
        <strain evidence="6">skT53</strain>
    </source>
</reference>
<keyword evidence="6" id="KW-1185">Reference proteome</keyword>
<dbReference type="InterPro" id="IPR036938">
    <property type="entry name" value="PAP2/HPO_sf"/>
</dbReference>
<evidence type="ECO:0000256" key="2">
    <source>
        <dbReference type="SAM" id="Phobius"/>
    </source>
</evidence>
<gene>
    <name evidence="5" type="ORF">skT53_27570</name>
</gene>
<dbReference type="InterPro" id="IPR032816">
    <property type="entry name" value="VTT_dom"/>
</dbReference>
<accession>A0A7I8DEQ6</accession>
<feature type="transmembrane region" description="Helical" evidence="2">
    <location>
        <begin position="400"/>
        <end position="421"/>
    </location>
</feature>
<feature type="transmembrane region" description="Helical" evidence="2">
    <location>
        <begin position="50"/>
        <end position="72"/>
    </location>
</feature>
<evidence type="ECO:0000259" key="4">
    <source>
        <dbReference type="Pfam" id="PF09335"/>
    </source>
</evidence>
<evidence type="ECO:0000313" key="5">
    <source>
        <dbReference type="EMBL" id="BCJ87772.1"/>
    </source>
</evidence>
<feature type="domain" description="VTT" evidence="4">
    <location>
        <begin position="30"/>
        <end position="156"/>
    </location>
</feature>
<dbReference type="Pfam" id="PF09335">
    <property type="entry name" value="VTT_dom"/>
    <property type="match status" value="1"/>
</dbReference>
<dbReference type="GO" id="GO:0005886">
    <property type="term" value="C:plasma membrane"/>
    <property type="evidence" value="ECO:0007669"/>
    <property type="project" value="TreeGrafter"/>
</dbReference>
<protein>
    <recommendedName>
        <fullName evidence="7">Alkaline phosphatase</fullName>
    </recommendedName>
</protein>
<keyword evidence="2" id="KW-0472">Membrane</keyword>
<dbReference type="EMBL" id="AP023366">
    <property type="protein sequence ID" value="BCJ87772.1"/>
    <property type="molecule type" value="Genomic_DNA"/>
</dbReference>
<evidence type="ECO:0000256" key="1">
    <source>
        <dbReference type="ARBA" id="ARBA00010792"/>
    </source>
</evidence>
<feature type="transmembrane region" description="Helical" evidence="2">
    <location>
        <begin position="136"/>
        <end position="158"/>
    </location>
</feature>
<feature type="transmembrane region" description="Helical" evidence="2">
    <location>
        <begin position="12"/>
        <end position="30"/>
    </location>
</feature>
<dbReference type="InterPro" id="IPR000326">
    <property type="entry name" value="PAP2/HPO"/>
</dbReference>
<sequence>MFHLIRHILDQYGYIVLFVSLLLELLALPLPGEVLMSYCGFLVFSGQLNLYGSILSATGGVAVGITLSYLLGAKLGYPFFRKYGPRIHLSPERLDMTSRWFERYGNKLLLFAYFIPGVRHFTGYFSGITRIPYPAFALYSYLGALIWTSTFILLGRTLGPKWQEFEGAVSHYLVIGGAVLVVALLLFLLYRSYKQQIYAKIGQILEKALKALQSLGKLEALLLGLGLLFIVLSGLMIGFMTEYLEKDLIRFDTIVRYVVSALFGPEWTESMTFFTRLASVPALVGVTALAWVWIVVKGSDRVLETGFLLFTIVAGELLEESFHRFFHRVGSPSGLAPPEWGIPSEQSMVALYVYGSAVFLLMRHSRPKWIRPIASLALLVILLLTAISRIFLNIQLPSDIAAGMVLGGTWLLFNLILLEIFRRLRQIGSNNLTGNR</sequence>
<dbReference type="RefSeq" id="WP_200758139.1">
    <property type="nucleotide sequence ID" value="NZ_AP023366.1"/>
</dbReference>
<name>A0A7I8DEQ6_9BACL</name>
<evidence type="ECO:0000313" key="6">
    <source>
        <dbReference type="Proteomes" id="UP000593802"/>
    </source>
</evidence>
<keyword evidence="2" id="KW-1133">Transmembrane helix</keyword>
<dbReference type="SUPFAM" id="SSF48317">
    <property type="entry name" value="Acid phosphatase/Vanadium-dependent haloperoxidase"/>
    <property type="match status" value="1"/>
</dbReference>
<evidence type="ECO:0000259" key="3">
    <source>
        <dbReference type="Pfam" id="PF01569"/>
    </source>
</evidence>
<dbReference type="PANTHER" id="PTHR42709:SF9">
    <property type="entry name" value="ALKALINE PHOSPHATASE LIKE PROTEIN"/>
    <property type="match status" value="1"/>
</dbReference>